<feature type="region of interest" description="Disordered" evidence="13">
    <location>
        <begin position="207"/>
        <end position="243"/>
    </location>
</feature>
<keyword evidence="9" id="KW-0406">Ion transport</keyword>
<keyword evidence="3" id="KW-0813">Transport</keyword>
<dbReference type="EMBL" id="JAYWVC010000157">
    <property type="protein sequence ID" value="MED7826440.1"/>
    <property type="molecule type" value="Genomic_DNA"/>
</dbReference>
<evidence type="ECO:0000256" key="2">
    <source>
        <dbReference type="ARBA" id="ARBA00006920"/>
    </source>
</evidence>
<reference evidence="15" key="1">
    <citation type="submission" date="2024-01" db="EMBL/GenBank/DDBJ databases">
        <title>First draft genome sequence data of TA4-1, the type strain of Gram-positive actinobacterium Streptomyces chiangmaiensis.</title>
        <authorList>
            <person name="Yasawong M."/>
            <person name="Nantapong N."/>
        </authorList>
    </citation>
    <scope>NUCLEOTIDE SEQUENCE</scope>
    <source>
        <strain evidence="15">TA4-1</strain>
    </source>
</reference>
<keyword evidence="6" id="KW-0631">Potassium channel</keyword>
<keyword evidence="8 14" id="KW-1133">Transmembrane helix</keyword>
<evidence type="ECO:0000256" key="5">
    <source>
        <dbReference type="ARBA" id="ARBA00022692"/>
    </source>
</evidence>
<feature type="transmembrane region" description="Helical" evidence="14">
    <location>
        <begin position="21"/>
        <end position="39"/>
    </location>
</feature>
<evidence type="ECO:0000256" key="14">
    <source>
        <dbReference type="SAM" id="Phobius"/>
    </source>
</evidence>
<evidence type="ECO:0000256" key="10">
    <source>
        <dbReference type="ARBA" id="ARBA00023136"/>
    </source>
</evidence>
<evidence type="ECO:0000256" key="12">
    <source>
        <dbReference type="ARBA" id="ARBA00034430"/>
    </source>
</evidence>
<gene>
    <name evidence="15" type="ORF">VXC91_31955</name>
</gene>
<evidence type="ECO:0000256" key="6">
    <source>
        <dbReference type="ARBA" id="ARBA00022826"/>
    </source>
</evidence>
<dbReference type="InterPro" id="IPR010617">
    <property type="entry name" value="TMEM175-like"/>
</dbReference>
<dbReference type="Pfam" id="PF06736">
    <property type="entry name" value="TMEM175"/>
    <property type="match status" value="1"/>
</dbReference>
<sequence length="335" mass="35990">MLSFGLLRRDLVVGPERLAMLGDAVFAIAITLLAFEITVPEGLPESHVAHAVRDAMPTVGAYLFSFAVIGALWPAQHALFHLITTLDRWLLYLCFALLAVVATLPFPTRLISEYGGTATATAFYAPAIALSIALLCGMYLRLLARPALAASHAAPARLREAVRRSLLMALVFAGSLPVAFFSPTLAKCCWLLAIPVRLVFREAPTSARDRPRKVPVRRGSRPGRAAMSRRGQADAFGAGGAAERGGTALGEIQAAPGDERRHRSPVAEEFPPDLAGRRTRSAARPHPRMPVTATPSRNGPSAIRKAGRPRAGCRPSPPPREIWGVPPWWPVTAST</sequence>
<evidence type="ECO:0000313" key="16">
    <source>
        <dbReference type="Proteomes" id="UP001333996"/>
    </source>
</evidence>
<comment type="similarity">
    <text evidence="2">Belongs to the TMEM175 family.</text>
</comment>
<feature type="compositionally biased region" description="Basic residues" evidence="13">
    <location>
        <begin position="277"/>
        <end position="287"/>
    </location>
</feature>
<keyword evidence="11" id="KW-0407">Ion channel</keyword>
<evidence type="ECO:0000256" key="13">
    <source>
        <dbReference type="SAM" id="MobiDB-lite"/>
    </source>
</evidence>
<keyword evidence="10 14" id="KW-0472">Membrane</keyword>
<evidence type="ECO:0000313" key="15">
    <source>
        <dbReference type="EMBL" id="MED7826440.1"/>
    </source>
</evidence>
<keyword evidence="16" id="KW-1185">Reference proteome</keyword>
<comment type="catalytic activity">
    <reaction evidence="12">
        <text>K(+)(in) = K(+)(out)</text>
        <dbReference type="Rhea" id="RHEA:29463"/>
        <dbReference type="ChEBI" id="CHEBI:29103"/>
    </reaction>
</comment>
<dbReference type="RefSeq" id="WP_329510837.1">
    <property type="nucleotide sequence ID" value="NZ_BAAAYZ010000057.1"/>
</dbReference>
<protein>
    <submittedName>
        <fullName evidence="15">TMEM175 family protein</fullName>
    </submittedName>
</protein>
<dbReference type="Proteomes" id="UP001333996">
    <property type="component" value="Unassembled WGS sequence"/>
</dbReference>
<organism evidence="15 16">
    <name type="scientific">Streptomyces chiangmaiensis</name>
    <dbReference type="NCBI Taxonomy" id="766497"/>
    <lineage>
        <taxon>Bacteria</taxon>
        <taxon>Bacillati</taxon>
        <taxon>Actinomycetota</taxon>
        <taxon>Actinomycetes</taxon>
        <taxon>Kitasatosporales</taxon>
        <taxon>Streptomycetaceae</taxon>
        <taxon>Streptomyces</taxon>
    </lineage>
</organism>
<feature type="transmembrane region" description="Helical" evidence="14">
    <location>
        <begin position="59"/>
        <end position="82"/>
    </location>
</feature>
<keyword evidence="7" id="KW-0630">Potassium</keyword>
<name>A0ABU7FQQ0_9ACTN</name>
<evidence type="ECO:0000256" key="4">
    <source>
        <dbReference type="ARBA" id="ARBA00022538"/>
    </source>
</evidence>
<accession>A0ABU7FQQ0</accession>
<feature type="transmembrane region" description="Helical" evidence="14">
    <location>
        <begin position="123"/>
        <end position="144"/>
    </location>
</feature>
<evidence type="ECO:0000256" key="7">
    <source>
        <dbReference type="ARBA" id="ARBA00022958"/>
    </source>
</evidence>
<proteinExistence type="inferred from homology"/>
<comment type="subcellular location">
    <subcellularLocation>
        <location evidence="1">Membrane</location>
        <topology evidence="1">Multi-pass membrane protein</topology>
    </subcellularLocation>
</comment>
<evidence type="ECO:0000256" key="1">
    <source>
        <dbReference type="ARBA" id="ARBA00004141"/>
    </source>
</evidence>
<evidence type="ECO:0000256" key="11">
    <source>
        <dbReference type="ARBA" id="ARBA00023303"/>
    </source>
</evidence>
<evidence type="ECO:0000256" key="8">
    <source>
        <dbReference type="ARBA" id="ARBA00022989"/>
    </source>
</evidence>
<feature type="transmembrane region" description="Helical" evidence="14">
    <location>
        <begin position="165"/>
        <end position="186"/>
    </location>
</feature>
<comment type="caution">
    <text evidence="15">The sequence shown here is derived from an EMBL/GenBank/DDBJ whole genome shotgun (WGS) entry which is preliminary data.</text>
</comment>
<keyword evidence="5 14" id="KW-0812">Transmembrane</keyword>
<evidence type="ECO:0000256" key="9">
    <source>
        <dbReference type="ARBA" id="ARBA00023065"/>
    </source>
</evidence>
<feature type="compositionally biased region" description="Basic residues" evidence="13">
    <location>
        <begin position="210"/>
        <end position="221"/>
    </location>
</feature>
<keyword evidence="4" id="KW-0633">Potassium transport</keyword>
<feature type="transmembrane region" description="Helical" evidence="14">
    <location>
        <begin position="89"/>
        <end position="111"/>
    </location>
</feature>
<feature type="region of interest" description="Disordered" evidence="13">
    <location>
        <begin position="255"/>
        <end position="335"/>
    </location>
</feature>
<evidence type="ECO:0000256" key="3">
    <source>
        <dbReference type="ARBA" id="ARBA00022448"/>
    </source>
</evidence>